<organism evidence="1 2">
    <name type="scientific">Prunus armeniaca</name>
    <name type="common">Apricot</name>
    <name type="synonym">Armeniaca vulgaris</name>
    <dbReference type="NCBI Taxonomy" id="36596"/>
    <lineage>
        <taxon>Eukaryota</taxon>
        <taxon>Viridiplantae</taxon>
        <taxon>Streptophyta</taxon>
        <taxon>Embryophyta</taxon>
        <taxon>Tracheophyta</taxon>
        <taxon>Spermatophyta</taxon>
        <taxon>Magnoliopsida</taxon>
        <taxon>eudicotyledons</taxon>
        <taxon>Gunneridae</taxon>
        <taxon>Pentapetalae</taxon>
        <taxon>rosids</taxon>
        <taxon>fabids</taxon>
        <taxon>Rosales</taxon>
        <taxon>Rosaceae</taxon>
        <taxon>Amygdaloideae</taxon>
        <taxon>Amygdaleae</taxon>
        <taxon>Prunus</taxon>
    </lineage>
</organism>
<proteinExistence type="predicted"/>
<name>A0A6J5TV65_PRUAR</name>
<reference evidence="1 2" key="1">
    <citation type="submission" date="2020-05" db="EMBL/GenBank/DDBJ databases">
        <authorList>
            <person name="Campoy J."/>
            <person name="Schneeberger K."/>
            <person name="Spophaly S."/>
        </authorList>
    </citation>
    <scope>NUCLEOTIDE SEQUENCE [LARGE SCALE GENOMIC DNA]</scope>
    <source>
        <strain evidence="1">PruArmRojPasFocal</strain>
    </source>
</reference>
<dbReference type="Proteomes" id="UP000507222">
    <property type="component" value="Unassembled WGS sequence"/>
</dbReference>
<accession>A0A6J5TV65</accession>
<dbReference type="EMBL" id="CAEKDK010000001">
    <property type="protein sequence ID" value="CAB4267669.1"/>
    <property type="molecule type" value="Genomic_DNA"/>
</dbReference>
<dbReference type="AlphaFoldDB" id="A0A6J5TV65"/>
<evidence type="ECO:0000313" key="1">
    <source>
        <dbReference type="EMBL" id="CAB4267669.1"/>
    </source>
</evidence>
<gene>
    <name evidence="1" type="ORF">CURHAP_LOCUS10476</name>
</gene>
<evidence type="ECO:0000313" key="2">
    <source>
        <dbReference type="Proteomes" id="UP000507222"/>
    </source>
</evidence>
<sequence>MEVVLVLEEAVQQTLSCDSDERCRESSTAALAVMLAISAESAAACAAVVASSNCPFQFSLPEEKSFPSPGTGHRCLSSIPSVSFPVCKCPINYQTSDKFKTPPLHTKTQ</sequence>
<protein>
    <submittedName>
        <fullName evidence="1">Uncharacterized protein</fullName>
    </submittedName>
</protein>